<dbReference type="EMBL" id="JATAAI010000019">
    <property type="protein sequence ID" value="KAK1739067.1"/>
    <property type="molecule type" value="Genomic_DNA"/>
</dbReference>
<proteinExistence type="predicted"/>
<organism evidence="1 2">
    <name type="scientific">Skeletonema marinoi</name>
    <dbReference type="NCBI Taxonomy" id="267567"/>
    <lineage>
        <taxon>Eukaryota</taxon>
        <taxon>Sar</taxon>
        <taxon>Stramenopiles</taxon>
        <taxon>Ochrophyta</taxon>
        <taxon>Bacillariophyta</taxon>
        <taxon>Coscinodiscophyceae</taxon>
        <taxon>Thalassiosirophycidae</taxon>
        <taxon>Thalassiosirales</taxon>
        <taxon>Skeletonemataceae</taxon>
        <taxon>Skeletonema</taxon>
        <taxon>Skeletonema marinoi-dohrnii complex</taxon>
    </lineage>
</organism>
<protein>
    <submittedName>
        <fullName evidence="1">Uncharacterized protein</fullName>
    </submittedName>
</protein>
<evidence type="ECO:0000313" key="1">
    <source>
        <dbReference type="EMBL" id="KAK1739067.1"/>
    </source>
</evidence>
<evidence type="ECO:0000313" key="2">
    <source>
        <dbReference type="Proteomes" id="UP001224775"/>
    </source>
</evidence>
<comment type="caution">
    <text evidence="1">The sequence shown here is derived from an EMBL/GenBank/DDBJ whole genome shotgun (WGS) entry which is preliminary data.</text>
</comment>
<dbReference type="AlphaFoldDB" id="A0AAD8Y408"/>
<accession>A0AAD8Y408</accession>
<reference evidence="1" key="1">
    <citation type="submission" date="2023-06" db="EMBL/GenBank/DDBJ databases">
        <title>Survivors Of The Sea: Transcriptome response of Skeletonema marinoi to long-term dormancy.</title>
        <authorList>
            <person name="Pinder M.I.M."/>
            <person name="Kourtchenko O."/>
            <person name="Robertson E.K."/>
            <person name="Larsson T."/>
            <person name="Maumus F."/>
            <person name="Osuna-Cruz C.M."/>
            <person name="Vancaester E."/>
            <person name="Stenow R."/>
            <person name="Vandepoele K."/>
            <person name="Ploug H."/>
            <person name="Bruchert V."/>
            <person name="Godhe A."/>
            <person name="Topel M."/>
        </authorList>
    </citation>
    <scope>NUCLEOTIDE SEQUENCE</scope>
    <source>
        <strain evidence="1">R05AC</strain>
    </source>
</reference>
<dbReference type="Proteomes" id="UP001224775">
    <property type="component" value="Unassembled WGS sequence"/>
</dbReference>
<sequence length="36" mass="3828">MNPPPSSALSASTCSRMHHLTELAATPFVMDVSQNV</sequence>
<gene>
    <name evidence="1" type="ORF">QTG54_010383</name>
</gene>
<name>A0AAD8Y408_9STRA</name>
<keyword evidence="2" id="KW-1185">Reference proteome</keyword>